<dbReference type="SUPFAM" id="SSF53167">
    <property type="entry name" value="Purine and uridine phosphorylases"/>
    <property type="match status" value="1"/>
</dbReference>
<dbReference type="HAMAP" id="MF_00991">
    <property type="entry name" value="MqnB"/>
    <property type="match status" value="1"/>
</dbReference>
<dbReference type="EMBL" id="BAABIQ010000005">
    <property type="protein sequence ID" value="GAA4781958.1"/>
    <property type="molecule type" value="Genomic_DNA"/>
</dbReference>
<evidence type="ECO:0000313" key="5">
    <source>
        <dbReference type="Proteomes" id="UP001501411"/>
    </source>
</evidence>
<dbReference type="PANTHER" id="PTHR46832:SF2">
    <property type="entry name" value="FUTALOSINE HYDROLASE"/>
    <property type="match status" value="1"/>
</dbReference>
<protein>
    <recommendedName>
        <fullName evidence="1 2">Futalosine hydrolase</fullName>
        <shortName evidence="1">FL hydrolase</shortName>
        <ecNumber evidence="1 2">3.2.2.26</ecNumber>
    </recommendedName>
    <alternativeName>
        <fullName evidence="1">Futalosine nucleosidase</fullName>
    </alternativeName>
    <alternativeName>
        <fullName evidence="1">Menaquinone biosynthetic enzyme MqnB</fullName>
    </alternativeName>
</protein>
<reference evidence="5" key="1">
    <citation type="journal article" date="2019" name="Int. J. Syst. Evol. Microbiol.">
        <title>The Global Catalogue of Microorganisms (GCM) 10K type strain sequencing project: providing services to taxonomists for standard genome sequencing and annotation.</title>
        <authorList>
            <consortium name="The Broad Institute Genomics Platform"/>
            <consortium name="The Broad Institute Genome Sequencing Center for Infectious Disease"/>
            <person name="Wu L."/>
            <person name="Ma J."/>
        </authorList>
    </citation>
    <scope>NUCLEOTIDE SEQUENCE [LARGE SCALE GENOMIC DNA]</scope>
    <source>
        <strain evidence="5">JCM 18200</strain>
    </source>
</reference>
<evidence type="ECO:0000313" key="4">
    <source>
        <dbReference type="EMBL" id="GAA4781958.1"/>
    </source>
</evidence>
<comment type="similarity">
    <text evidence="1">Belongs to the PNP/UDP phosphorylase family. Futalosine hydrolase subfamily.</text>
</comment>
<dbReference type="GO" id="GO:0016787">
    <property type="term" value="F:hydrolase activity"/>
    <property type="evidence" value="ECO:0007669"/>
    <property type="project" value="UniProtKB-KW"/>
</dbReference>
<dbReference type="NCBIfam" id="TIGR03664">
    <property type="entry name" value="fut_nucase"/>
    <property type="match status" value="1"/>
</dbReference>
<accession>A0ABP9ALD3</accession>
<dbReference type="Pfam" id="PF01048">
    <property type="entry name" value="PNP_UDP_1"/>
    <property type="match status" value="1"/>
</dbReference>
<dbReference type="Gene3D" id="3.40.50.1580">
    <property type="entry name" value="Nucleoside phosphorylase domain"/>
    <property type="match status" value="1"/>
</dbReference>
<keyword evidence="1" id="KW-0474">Menaquinone biosynthesis</keyword>
<comment type="catalytic activity">
    <reaction evidence="1">
        <text>futalosine + H2O = dehypoxanthine futalosine + hypoxanthine</text>
        <dbReference type="Rhea" id="RHEA:25904"/>
        <dbReference type="ChEBI" id="CHEBI:15377"/>
        <dbReference type="ChEBI" id="CHEBI:17368"/>
        <dbReference type="ChEBI" id="CHEBI:58863"/>
        <dbReference type="ChEBI" id="CHEBI:58864"/>
        <dbReference type="EC" id="3.2.2.26"/>
    </reaction>
</comment>
<keyword evidence="1 4" id="KW-0378">Hydrolase</keyword>
<evidence type="ECO:0000259" key="3">
    <source>
        <dbReference type="Pfam" id="PF01048"/>
    </source>
</evidence>
<evidence type="ECO:0000256" key="1">
    <source>
        <dbReference type="HAMAP-Rule" id="MF_00991"/>
    </source>
</evidence>
<dbReference type="EC" id="3.2.2.26" evidence="1 2"/>
<dbReference type="InterPro" id="IPR035994">
    <property type="entry name" value="Nucleoside_phosphorylase_sf"/>
</dbReference>
<gene>
    <name evidence="1 4" type="primary">mqnB</name>
    <name evidence="4" type="ORF">GCM10023231_06970</name>
</gene>
<sequence>MARCLVVAATAAEIAPFLEVLAQRKQAEIDVLLTDVGMVATAFQLGKALHQKTYDYAVQVGIAGAITKDLALGEVVFVAHDTFYELGAEDHDDFLTIEQLGFGKSTFHAMPGVIPDGYAALTRVAGITVNRVHGNEQSIAQLRSRSNAAVESMEGAAFYYACQQAGLSCIQVRSISNYVEKRNRANWKIGLAVKNLNEWLISCSHLF</sequence>
<dbReference type="PANTHER" id="PTHR46832">
    <property type="entry name" value="5'-METHYLTHIOADENOSINE/S-ADENOSYLHOMOCYSTEINE NUCLEOSIDASE"/>
    <property type="match status" value="1"/>
</dbReference>
<evidence type="ECO:0000256" key="2">
    <source>
        <dbReference type="NCBIfam" id="TIGR03664"/>
    </source>
</evidence>
<dbReference type="RefSeq" id="WP_345230321.1">
    <property type="nucleotide sequence ID" value="NZ_BAABIQ010000005.1"/>
</dbReference>
<comment type="function">
    <text evidence="1">Catalyzes the hydrolysis of futalosine (FL) to dehypoxanthine futalosine (DHFL) and hypoxanthine, a step in the biosynthesis of menaquinone (MK, vitamin K2).</text>
</comment>
<dbReference type="InterPro" id="IPR000845">
    <property type="entry name" value="Nucleoside_phosphorylase_d"/>
</dbReference>
<keyword evidence="5" id="KW-1185">Reference proteome</keyword>
<dbReference type="InterPro" id="IPR019963">
    <property type="entry name" value="FL_hydrolase_MqnB"/>
</dbReference>
<comment type="pathway">
    <text evidence="1">Quinol/quinone metabolism; menaquinone biosynthesis.</text>
</comment>
<proteinExistence type="inferred from homology"/>
<dbReference type="Proteomes" id="UP001501411">
    <property type="component" value="Unassembled WGS sequence"/>
</dbReference>
<comment type="caution">
    <text evidence="4">The sequence shown here is derived from an EMBL/GenBank/DDBJ whole genome shotgun (WGS) entry which is preliminary data.</text>
</comment>
<feature type="domain" description="Nucleoside phosphorylase" evidence="3">
    <location>
        <begin position="31"/>
        <end position="194"/>
    </location>
</feature>
<name>A0ABP9ALD3_9SPHI</name>
<organism evidence="4 5">
    <name type="scientific">Olivibacter ginsenosidimutans</name>
    <dbReference type="NCBI Taxonomy" id="1176537"/>
    <lineage>
        <taxon>Bacteria</taxon>
        <taxon>Pseudomonadati</taxon>
        <taxon>Bacteroidota</taxon>
        <taxon>Sphingobacteriia</taxon>
        <taxon>Sphingobacteriales</taxon>
        <taxon>Sphingobacteriaceae</taxon>
        <taxon>Olivibacter</taxon>
    </lineage>
</organism>